<protein>
    <submittedName>
        <fullName evidence="5">Uncharacterized protein</fullName>
    </submittedName>
</protein>
<keyword evidence="4" id="KW-0732">Signal</keyword>
<evidence type="ECO:0000256" key="3">
    <source>
        <dbReference type="SAM" id="MobiDB-lite"/>
    </source>
</evidence>
<gene>
    <name evidence="5" type="ORF">C4B63_319g2</name>
</gene>
<accession>A0A2V2UGV0</accession>
<feature type="chain" id="PRO_5015847172" evidence="4">
    <location>
        <begin position="22"/>
        <end position="521"/>
    </location>
</feature>
<dbReference type="SUPFAM" id="SSF48371">
    <property type="entry name" value="ARM repeat"/>
    <property type="match status" value="1"/>
</dbReference>
<dbReference type="VEuPathDB" id="TriTrypDB:C4B63_319g2"/>
<reference evidence="5 6" key="1">
    <citation type="journal article" date="2018" name="Microb. Genom.">
        <title>Expanding an expanded genome: long-read sequencing of Trypanosoma cruzi.</title>
        <authorList>
            <person name="Berna L."/>
            <person name="Rodriguez M."/>
            <person name="Chiribao M.L."/>
            <person name="Parodi-Talice A."/>
            <person name="Pita S."/>
            <person name="Rijo G."/>
            <person name="Alvarez-Valin F."/>
            <person name="Robello C."/>
        </authorList>
    </citation>
    <scope>NUCLEOTIDE SEQUENCE [LARGE SCALE GENOMIC DNA]</scope>
    <source>
        <strain evidence="5 6">Dm28c</strain>
    </source>
</reference>
<comment type="caution">
    <text evidence="5">The sequence shown here is derived from an EMBL/GenBank/DDBJ whole genome shotgun (WGS) entry which is preliminary data.</text>
</comment>
<dbReference type="VEuPathDB" id="TriTrypDB:TcG_09356"/>
<dbReference type="VEuPathDB" id="TriTrypDB:TcCL_ESM01613"/>
<evidence type="ECO:0000256" key="2">
    <source>
        <dbReference type="PROSITE-ProRule" id="PRU00317"/>
    </source>
</evidence>
<evidence type="ECO:0000256" key="4">
    <source>
        <dbReference type="SAM" id="SignalP"/>
    </source>
</evidence>
<feature type="repeat" description="Pumilio" evidence="2">
    <location>
        <begin position="422"/>
        <end position="461"/>
    </location>
</feature>
<dbReference type="GO" id="GO:0010608">
    <property type="term" value="P:post-transcriptional regulation of gene expression"/>
    <property type="evidence" value="ECO:0007669"/>
    <property type="project" value="TreeGrafter"/>
</dbReference>
<feature type="repeat" description="Pumilio" evidence="2">
    <location>
        <begin position="336"/>
        <end position="372"/>
    </location>
</feature>
<evidence type="ECO:0000313" key="6">
    <source>
        <dbReference type="Proteomes" id="UP000246121"/>
    </source>
</evidence>
<feature type="signal peptide" evidence="4">
    <location>
        <begin position="1"/>
        <end position="21"/>
    </location>
</feature>
<dbReference type="InterPro" id="IPR011989">
    <property type="entry name" value="ARM-like"/>
</dbReference>
<sequence>MQIIFGCNFFLSLLLPRRRMARMVSSQQQQQQPSGKPGPPPFLPSYGVAIFATTQGNWLFRKAMMHPQRREAFFRVLQDAAIAPPQDDTEAVLSPTIPERLFLALFSSPLVSRFVFECFGLVEGVQLCEAELTVLCAALGRLALKVVCSTGGSFLMTALVKALCPSRFTRGQKTSGKRGRDTETLLKQQHGDNEDQHRATGGGGGGDNEGNNTGSSEQEDKTNGMYEQNRPIHVVGQEYRMSEMSSEWRLIYAVARAFVSGPIPGDTEETEATLSCRVKLLTQHVVACRSIQSLIPFFADTVAQGETDPKQQQESVQNTLPDAARFFDDCSKILSEIANQTGLLANHSYGNYVLQTVVSELTQRTVSGSLIQSILHKVFGTLISTVFEVSTQKFASNCVETAIAACHSLPDGSALLLRLANALLSEGPNQMERVAMHQFGNYVVRRVLDSLTDIATSAFATATPAEVQEACELELQYFSILSAQSHRLRQTSYGSGLQAWVENQRGRLQGAEAEEEVVGGG</sequence>
<keyword evidence="1" id="KW-0677">Repeat</keyword>
<dbReference type="EMBL" id="PRFA01000319">
    <property type="protein sequence ID" value="PWU83449.1"/>
    <property type="molecule type" value="Genomic_DNA"/>
</dbReference>
<dbReference type="VEuPathDB" id="TriTrypDB:TcBrA4_0025980"/>
<dbReference type="VEuPathDB" id="TriTrypDB:Tc_MARK_7201"/>
<dbReference type="VEuPathDB" id="TriTrypDB:BCY84_11657"/>
<dbReference type="VEuPathDB" id="TriTrypDB:TcCLB.503719.39"/>
<dbReference type="PANTHER" id="PTHR12537:SF183">
    <property type="entry name" value="RNA BINDING PROTEIN, PUTATIVE-RELATED"/>
    <property type="match status" value="1"/>
</dbReference>
<organism evidence="5 6">
    <name type="scientific">Trypanosoma cruzi</name>
    <dbReference type="NCBI Taxonomy" id="5693"/>
    <lineage>
        <taxon>Eukaryota</taxon>
        <taxon>Discoba</taxon>
        <taxon>Euglenozoa</taxon>
        <taxon>Kinetoplastea</taxon>
        <taxon>Metakinetoplastina</taxon>
        <taxon>Trypanosomatida</taxon>
        <taxon>Trypanosomatidae</taxon>
        <taxon>Trypanosoma</taxon>
        <taxon>Schizotrypanum</taxon>
    </lineage>
</organism>
<dbReference type="Gene3D" id="1.25.10.10">
    <property type="entry name" value="Leucine-rich Repeat Variant"/>
    <property type="match status" value="1"/>
</dbReference>
<dbReference type="GO" id="GO:0003729">
    <property type="term" value="F:mRNA binding"/>
    <property type="evidence" value="ECO:0007669"/>
    <property type="project" value="TreeGrafter"/>
</dbReference>
<proteinExistence type="predicted"/>
<dbReference type="VEuPathDB" id="TriTrypDB:TcCLB.503757.30"/>
<dbReference type="VEuPathDB" id="TriTrypDB:ECC02_005166"/>
<dbReference type="PROSITE" id="PS50302">
    <property type="entry name" value="PUM"/>
    <property type="match status" value="2"/>
</dbReference>
<evidence type="ECO:0000256" key="1">
    <source>
        <dbReference type="ARBA" id="ARBA00022737"/>
    </source>
</evidence>
<dbReference type="GO" id="GO:0005737">
    <property type="term" value="C:cytoplasm"/>
    <property type="evidence" value="ECO:0007669"/>
    <property type="project" value="TreeGrafter"/>
</dbReference>
<name>A0A2V2UGV0_TRYCR</name>
<dbReference type="VEuPathDB" id="TriTrypDB:TCSYLVIO_008300"/>
<feature type="region of interest" description="Disordered" evidence="3">
    <location>
        <begin position="187"/>
        <end position="229"/>
    </location>
</feature>
<dbReference type="VEuPathDB" id="TriTrypDB:TCDM_11776"/>
<dbReference type="InterPro" id="IPR016024">
    <property type="entry name" value="ARM-type_fold"/>
</dbReference>
<dbReference type="AlphaFoldDB" id="A0A2V2UGV0"/>
<dbReference type="Pfam" id="PF00806">
    <property type="entry name" value="PUF"/>
    <property type="match status" value="2"/>
</dbReference>
<dbReference type="VEuPathDB" id="TriTrypDB:C3747_109g159"/>
<evidence type="ECO:0000313" key="5">
    <source>
        <dbReference type="EMBL" id="PWU83449.1"/>
    </source>
</evidence>
<dbReference type="InterPro" id="IPR001313">
    <property type="entry name" value="Pumilio_RNA-bd_rpt"/>
</dbReference>
<dbReference type="Proteomes" id="UP000246121">
    <property type="component" value="Unassembled WGS sequence"/>
</dbReference>
<feature type="compositionally biased region" description="Basic and acidic residues" evidence="3">
    <location>
        <begin position="187"/>
        <end position="198"/>
    </location>
</feature>
<dbReference type="PANTHER" id="PTHR12537">
    <property type="entry name" value="RNA BINDING PROTEIN PUMILIO-RELATED"/>
    <property type="match status" value="1"/>
</dbReference>